<dbReference type="Proteomes" id="UP000253090">
    <property type="component" value="Unassembled WGS sequence"/>
</dbReference>
<name>A0A369BQH4_9BACL</name>
<dbReference type="RefSeq" id="WP_114494852.1">
    <property type="nucleotide sequence ID" value="NZ_QPJW01000001.1"/>
</dbReference>
<gene>
    <name evidence="1" type="ORF">DFP94_101497</name>
</gene>
<protein>
    <submittedName>
        <fullName evidence="1">Uncharacterized protein</fullName>
    </submittedName>
</protein>
<proteinExistence type="predicted"/>
<dbReference type="EMBL" id="QPJW01000001">
    <property type="protein sequence ID" value="RCX22908.1"/>
    <property type="molecule type" value="Genomic_DNA"/>
</dbReference>
<reference evidence="1 2" key="1">
    <citation type="submission" date="2018-07" db="EMBL/GenBank/DDBJ databases">
        <title>Genomic Encyclopedia of Type Strains, Phase III (KMG-III): the genomes of soil and plant-associated and newly described type strains.</title>
        <authorList>
            <person name="Whitman W."/>
        </authorList>
    </citation>
    <scope>NUCLEOTIDE SEQUENCE [LARGE SCALE GENOMIC DNA]</scope>
    <source>
        <strain evidence="1 2">CECT 8333</strain>
    </source>
</reference>
<keyword evidence="2" id="KW-1185">Reference proteome</keyword>
<dbReference type="OrthoDB" id="2990793at2"/>
<sequence length="120" mass="13740">MSNVIEKLRELEAKANTSIYSRTVGDADWREIDDILDAYNPEGYEVDEVATRYGEGGRWTTREITTYKVTQTDGKTAYFTIDRERPATEMQDGGDFAYEIWEVVPREVTVTKYVPGRAAE</sequence>
<evidence type="ECO:0000313" key="2">
    <source>
        <dbReference type="Proteomes" id="UP000253090"/>
    </source>
</evidence>
<organism evidence="1 2">
    <name type="scientific">Fontibacillus phaseoli</name>
    <dbReference type="NCBI Taxonomy" id="1416533"/>
    <lineage>
        <taxon>Bacteria</taxon>
        <taxon>Bacillati</taxon>
        <taxon>Bacillota</taxon>
        <taxon>Bacilli</taxon>
        <taxon>Bacillales</taxon>
        <taxon>Paenibacillaceae</taxon>
        <taxon>Fontibacillus</taxon>
    </lineage>
</organism>
<evidence type="ECO:0000313" key="1">
    <source>
        <dbReference type="EMBL" id="RCX22908.1"/>
    </source>
</evidence>
<comment type="caution">
    <text evidence="1">The sequence shown here is derived from an EMBL/GenBank/DDBJ whole genome shotgun (WGS) entry which is preliminary data.</text>
</comment>
<accession>A0A369BQH4</accession>
<dbReference type="AlphaFoldDB" id="A0A369BQH4"/>